<accession>A0A1S3K5J8</accession>
<evidence type="ECO:0000313" key="5">
    <source>
        <dbReference type="RefSeq" id="XP_013417908.1"/>
    </source>
</evidence>
<feature type="chain" id="PRO_5010226403" evidence="3">
    <location>
        <begin position="17"/>
        <end position="402"/>
    </location>
</feature>
<evidence type="ECO:0000256" key="1">
    <source>
        <dbReference type="SAM" id="MobiDB-lite"/>
    </source>
</evidence>
<evidence type="ECO:0000256" key="3">
    <source>
        <dbReference type="SAM" id="SignalP"/>
    </source>
</evidence>
<feature type="signal peptide" evidence="3">
    <location>
        <begin position="1"/>
        <end position="16"/>
    </location>
</feature>
<proteinExistence type="predicted"/>
<protein>
    <submittedName>
        <fullName evidence="5">Uncharacterized protein LOC106179000</fullName>
    </submittedName>
</protein>
<evidence type="ECO:0000313" key="4">
    <source>
        <dbReference type="Proteomes" id="UP000085678"/>
    </source>
</evidence>
<dbReference type="RefSeq" id="XP_013417908.1">
    <property type="nucleotide sequence ID" value="XM_013562454.1"/>
</dbReference>
<sequence length="402" mass="44283">MVWSLFLLCLVTAVTGGRSQMCSDGQVAECMAPMRRYSLDVLSDLFPRYRENALKTLCDHYEESEDCFKPLKETCPPLVERQIDAMEDAFDFLCEDGLEDYKKVEECFEASEYMGATDACLGNFFATVNIEAANGEYPTCFDMSALVKCGYDAAKYLCGEEAGYWQCKQSKHALRALFIGNSSCALDCDPGNDPAPTNSTDGEVKEHEPADGETKTEKEKNKDKEKESEHDKEKKQEHDQENEKDKDDEKSTYTLEDNSSSREEVDTGSTVENGDFKAVHRNEESEEQGNDTGILVGVMGGILIVGMIIVIIGFCRYRAKKRGRLDEQPIVNDARYSASVPSIVPVTGPSSVLFVAPTARGQTRREGAQLVNGQGGAASYGGTVSERVDAQNAHNANVSAYI</sequence>
<feature type="compositionally biased region" description="Basic and acidic residues" evidence="1">
    <location>
        <begin position="274"/>
        <end position="283"/>
    </location>
</feature>
<keyword evidence="2" id="KW-0472">Membrane</keyword>
<dbReference type="Proteomes" id="UP000085678">
    <property type="component" value="Unplaced"/>
</dbReference>
<feature type="transmembrane region" description="Helical" evidence="2">
    <location>
        <begin position="294"/>
        <end position="315"/>
    </location>
</feature>
<gene>
    <name evidence="5" type="primary">LOC106179000</name>
</gene>
<keyword evidence="2" id="KW-0812">Transmembrane</keyword>
<reference evidence="5" key="1">
    <citation type="submission" date="2025-08" db="UniProtKB">
        <authorList>
            <consortium name="RefSeq"/>
        </authorList>
    </citation>
    <scope>IDENTIFICATION</scope>
    <source>
        <tissue evidence="5">Gonads</tissue>
    </source>
</reference>
<feature type="region of interest" description="Disordered" evidence="1">
    <location>
        <begin position="192"/>
        <end position="288"/>
    </location>
</feature>
<dbReference type="KEGG" id="lak:106179000"/>
<organism evidence="4 5">
    <name type="scientific">Lingula anatina</name>
    <name type="common">Brachiopod</name>
    <name type="synonym">Lingula unguis</name>
    <dbReference type="NCBI Taxonomy" id="7574"/>
    <lineage>
        <taxon>Eukaryota</taxon>
        <taxon>Metazoa</taxon>
        <taxon>Spiralia</taxon>
        <taxon>Lophotrochozoa</taxon>
        <taxon>Brachiopoda</taxon>
        <taxon>Linguliformea</taxon>
        <taxon>Lingulata</taxon>
        <taxon>Lingulida</taxon>
        <taxon>Linguloidea</taxon>
        <taxon>Lingulidae</taxon>
        <taxon>Lingula</taxon>
    </lineage>
</organism>
<keyword evidence="3" id="KW-0732">Signal</keyword>
<dbReference type="GeneID" id="106179000"/>
<feature type="compositionally biased region" description="Basic and acidic residues" evidence="1">
    <location>
        <begin position="202"/>
        <end position="251"/>
    </location>
</feature>
<evidence type="ECO:0000256" key="2">
    <source>
        <dbReference type="SAM" id="Phobius"/>
    </source>
</evidence>
<dbReference type="AlphaFoldDB" id="A0A1S3K5J8"/>
<keyword evidence="4" id="KW-1185">Reference proteome</keyword>
<name>A0A1S3K5J8_LINAN</name>
<dbReference type="InParanoid" id="A0A1S3K5J8"/>
<keyword evidence="2" id="KW-1133">Transmembrane helix</keyword>